<sequence length="259" mass="28467">MRTPLIALISGVLAGLLFAGTASAGVVERSGPAPTGKTAQTANPIYKTGKLELKKCEEQPVISNDLDSARVYLEFLMDCLNESWEYQFSKAKLPFSKPSFETISRAGRPTACGKFPKGAQAIYCNVNKKITFLLSPEILSQSTELFLFEVVAHEYGHHVQQLSGIMGAFANRKYKSDKAYLAELRKIELQAECFSGAFLGSVWQSLGRRQSDFSYVLDFSYDTVSHGKATNIAYWLKRGFNQESPGACTTFSAPASRVA</sequence>
<evidence type="ECO:0000256" key="5">
    <source>
        <dbReference type="SAM" id="SignalP"/>
    </source>
</evidence>
<dbReference type="RefSeq" id="WP_184752185.1">
    <property type="nucleotide sequence ID" value="NZ_BAABEK010000019.1"/>
</dbReference>
<keyword evidence="7" id="KW-1185">Reference proteome</keyword>
<comment type="caution">
    <text evidence="6">The sequence shown here is derived from an EMBL/GenBank/DDBJ whole genome shotgun (WGS) entry which is preliminary data.</text>
</comment>
<dbReference type="GO" id="GO:0016020">
    <property type="term" value="C:membrane"/>
    <property type="evidence" value="ECO:0007669"/>
    <property type="project" value="UniProtKB-SubCell"/>
</dbReference>
<keyword evidence="5" id="KW-0732">Signal</keyword>
<protein>
    <recommendedName>
        <fullName evidence="8">Metalloprotease</fullName>
    </recommendedName>
</protein>
<evidence type="ECO:0008006" key="8">
    <source>
        <dbReference type="Google" id="ProtNLM"/>
    </source>
</evidence>
<evidence type="ECO:0000313" key="7">
    <source>
        <dbReference type="Proteomes" id="UP000534286"/>
    </source>
</evidence>
<dbReference type="Proteomes" id="UP000534286">
    <property type="component" value="Unassembled WGS sequence"/>
</dbReference>
<feature type="signal peptide" evidence="5">
    <location>
        <begin position="1"/>
        <end position="24"/>
    </location>
</feature>
<evidence type="ECO:0000313" key="6">
    <source>
        <dbReference type="EMBL" id="MBB4935941.1"/>
    </source>
</evidence>
<comment type="subcellular location">
    <subcellularLocation>
        <location evidence="1">Membrane</location>
        <topology evidence="1">Single-pass membrane protein</topology>
    </subcellularLocation>
</comment>
<dbReference type="PANTHER" id="PTHR30168">
    <property type="entry name" value="PUTATIVE MEMBRANE PROTEIN YPFJ"/>
    <property type="match status" value="1"/>
</dbReference>
<dbReference type="InterPro" id="IPR007343">
    <property type="entry name" value="Uncharacterised_pept_Zn_put"/>
</dbReference>
<evidence type="ECO:0000256" key="3">
    <source>
        <dbReference type="ARBA" id="ARBA00022989"/>
    </source>
</evidence>
<dbReference type="PANTHER" id="PTHR30168:SF0">
    <property type="entry name" value="INNER MEMBRANE PROTEIN"/>
    <property type="match status" value="1"/>
</dbReference>
<gene>
    <name evidence="6" type="ORF">FHR32_000246</name>
</gene>
<keyword evidence="3" id="KW-1133">Transmembrane helix</keyword>
<evidence type="ECO:0000256" key="4">
    <source>
        <dbReference type="ARBA" id="ARBA00023136"/>
    </source>
</evidence>
<organism evidence="6 7">
    <name type="scientific">Streptosporangium album</name>
    <dbReference type="NCBI Taxonomy" id="47479"/>
    <lineage>
        <taxon>Bacteria</taxon>
        <taxon>Bacillati</taxon>
        <taxon>Actinomycetota</taxon>
        <taxon>Actinomycetes</taxon>
        <taxon>Streptosporangiales</taxon>
        <taxon>Streptosporangiaceae</taxon>
        <taxon>Streptosporangium</taxon>
    </lineage>
</organism>
<dbReference type="Pfam" id="PF04228">
    <property type="entry name" value="Zn_peptidase"/>
    <property type="match status" value="1"/>
</dbReference>
<evidence type="ECO:0000256" key="1">
    <source>
        <dbReference type="ARBA" id="ARBA00004167"/>
    </source>
</evidence>
<accession>A0A7W7W6N3</accession>
<feature type="chain" id="PRO_5030885955" description="Metalloprotease" evidence="5">
    <location>
        <begin position="25"/>
        <end position="259"/>
    </location>
</feature>
<keyword evidence="2" id="KW-0812">Transmembrane</keyword>
<proteinExistence type="predicted"/>
<name>A0A7W7W6N3_9ACTN</name>
<keyword evidence="4" id="KW-0472">Membrane</keyword>
<evidence type="ECO:0000256" key="2">
    <source>
        <dbReference type="ARBA" id="ARBA00022692"/>
    </source>
</evidence>
<dbReference type="EMBL" id="JACHJU010000001">
    <property type="protein sequence ID" value="MBB4935941.1"/>
    <property type="molecule type" value="Genomic_DNA"/>
</dbReference>
<reference evidence="6 7" key="1">
    <citation type="submission" date="2020-08" db="EMBL/GenBank/DDBJ databases">
        <title>Sequencing the genomes of 1000 actinobacteria strains.</title>
        <authorList>
            <person name="Klenk H.-P."/>
        </authorList>
    </citation>
    <scope>NUCLEOTIDE SEQUENCE [LARGE SCALE GENOMIC DNA]</scope>
    <source>
        <strain evidence="6 7">DSM 43023</strain>
    </source>
</reference>
<dbReference type="AlphaFoldDB" id="A0A7W7W6N3"/>